<name>A0A544TS26_9BACI</name>
<dbReference type="GO" id="GO:0004222">
    <property type="term" value="F:metalloendopeptidase activity"/>
    <property type="evidence" value="ECO:0007669"/>
    <property type="project" value="TreeGrafter"/>
</dbReference>
<dbReference type="SUPFAM" id="SSF57997">
    <property type="entry name" value="Tropomyosin"/>
    <property type="match status" value="1"/>
</dbReference>
<keyword evidence="2" id="KW-0175">Coiled coil</keyword>
<dbReference type="AlphaFoldDB" id="A0A544TS26"/>
<dbReference type="PANTHER" id="PTHR21666:SF270">
    <property type="entry name" value="MUREIN HYDROLASE ACTIVATOR ENVC"/>
    <property type="match status" value="1"/>
</dbReference>
<accession>A0A544TS26</accession>
<dbReference type="EMBL" id="VDGI01000007">
    <property type="protein sequence ID" value="TQR20257.1"/>
    <property type="molecule type" value="Genomic_DNA"/>
</dbReference>
<dbReference type="PANTHER" id="PTHR21666">
    <property type="entry name" value="PEPTIDASE-RELATED"/>
    <property type="match status" value="1"/>
</dbReference>
<evidence type="ECO:0000256" key="1">
    <source>
        <dbReference type="ARBA" id="ARBA00022729"/>
    </source>
</evidence>
<feature type="domain" description="Peptidoglycan hydrolase PcsB coiled-coil" evidence="6">
    <location>
        <begin position="109"/>
        <end position="183"/>
    </location>
</feature>
<feature type="chain" id="PRO_5021989351" evidence="4">
    <location>
        <begin position="30"/>
        <end position="436"/>
    </location>
</feature>
<evidence type="ECO:0000313" key="8">
    <source>
        <dbReference type="Proteomes" id="UP000316626"/>
    </source>
</evidence>
<dbReference type="SUPFAM" id="SSF51261">
    <property type="entry name" value="Duplicated hybrid motif"/>
    <property type="match status" value="1"/>
</dbReference>
<dbReference type="InterPro" id="IPR016047">
    <property type="entry name" value="M23ase_b-sheet_dom"/>
</dbReference>
<evidence type="ECO:0000313" key="7">
    <source>
        <dbReference type="EMBL" id="TQR20257.1"/>
    </source>
</evidence>
<evidence type="ECO:0000256" key="2">
    <source>
        <dbReference type="SAM" id="Coils"/>
    </source>
</evidence>
<comment type="caution">
    <text evidence="7">The sequence shown here is derived from an EMBL/GenBank/DDBJ whole genome shotgun (WGS) entry which is preliminary data.</text>
</comment>
<dbReference type="RefSeq" id="WP_142642235.1">
    <property type="nucleotide sequence ID" value="NZ_VDGI01000007.1"/>
</dbReference>
<feature type="coiled-coil region" evidence="2">
    <location>
        <begin position="28"/>
        <end position="115"/>
    </location>
</feature>
<dbReference type="OrthoDB" id="9805070at2"/>
<organism evidence="7 8">
    <name type="scientific">Psychrobacillus vulpis</name>
    <dbReference type="NCBI Taxonomy" id="2325572"/>
    <lineage>
        <taxon>Bacteria</taxon>
        <taxon>Bacillati</taxon>
        <taxon>Bacillota</taxon>
        <taxon>Bacilli</taxon>
        <taxon>Bacillales</taxon>
        <taxon>Bacillaceae</taxon>
        <taxon>Psychrobacillus</taxon>
    </lineage>
</organism>
<dbReference type="InterPro" id="IPR057309">
    <property type="entry name" value="PcsB_CC"/>
</dbReference>
<evidence type="ECO:0000256" key="4">
    <source>
        <dbReference type="SAM" id="SignalP"/>
    </source>
</evidence>
<dbReference type="InterPro" id="IPR011055">
    <property type="entry name" value="Dup_hybrid_motif"/>
</dbReference>
<dbReference type="InterPro" id="IPR050570">
    <property type="entry name" value="Cell_wall_metabolism_enzyme"/>
</dbReference>
<dbReference type="CDD" id="cd12797">
    <property type="entry name" value="M23_peptidase"/>
    <property type="match status" value="1"/>
</dbReference>
<feature type="region of interest" description="Disordered" evidence="3">
    <location>
        <begin position="269"/>
        <end position="296"/>
    </location>
</feature>
<feature type="compositionally biased region" description="Basic and acidic residues" evidence="3">
    <location>
        <begin position="269"/>
        <end position="282"/>
    </location>
</feature>
<dbReference type="Gene3D" id="6.10.250.3150">
    <property type="match status" value="1"/>
</dbReference>
<keyword evidence="8" id="KW-1185">Reference proteome</keyword>
<keyword evidence="1 4" id="KW-0732">Signal</keyword>
<sequence>MRKQSKWVLRVLAVATSAALLISGPSALANSLNDLKKEHKQLEQKKDTINSNIKETENKIDQNESKIDQIMAQIQALDTEILETEKNISTVLNEIKLTTTEIETLHASITELERKIEERDALLKERIRAVQVNGGSVSYLDVLLGANSFIDFIDRFSAVNTLMEADRNILKEQADDKKQLEEQKASLEKKLQQQEESKSKLVSLKDSLDNQKASKGTLVDQLEAEQSKLEQQKEVMETEYEEILNLSQDVQDKIVAEQKRLAEVARKAAEEKKRREAEERKRQQAAGGGSNVAIPDVSAGSWTKPASGRFTSGYGYRVHPIYGTGKMHYGVDFANSTGTPVVSAADGVVSYASPLSTYGNVIMVTHSIDGQIFTSLYAHLSSIKVNVGQVVSKGDLIGAIGTTGNSTGPHLHFEIHLGNWEGMAKNSVNPLRYISI</sequence>
<protein>
    <submittedName>
        <fullName evidence="7">Peptidase M23</fullName>
    </submittedName>
</protein>
<feature type="domain" description="M23ase beta-sheet core" evidence="5">
    <location>
        <begin position="326"/>
        <end position="417"/>
    </location>
</feature>
<feature type="signal peptide" evidence="4">
    <location>
        <begin position="1"/>
        <end position="29"/>
    </location>
</feature>
<gene>
    <name evidence="7" type="ORF">FG384_08850</name>
</gene>
<reference evidence="7 8" key="1">
    <citation type="submission" date="2019-06" db="EMBL/GenBank/DDBJ databases">
        <title>Psychrobacillus vulpis sp. nov., a new species isolated from feces of a red fox that inhabits in The Tablas de Daimiel Natural Park, Albacete, Spain.</title>
        <authorList>
            <person name="Rodriguez M."/>
            <person name="Reina J.C."/>
            <person name="Bejar V."/>
            <person name="Llamas I."/>
        </authorList>
    </citation>
    <scope>NUCLEOTIDE SEQUENCE [LARGE SCALE GENOMIC DNA]</scope>
    <source>
        <strain evidence="7 8">Z8</strain>
    </source>
</reference>
<evidence type="ECO:0000256" key="3">
    <source>
        <dbReference type="SAM" id="MobiDB-lite"/>
    </source>
</evidence>
<evidence type="ECO:0000259" key="6">
    <source>
        <dbReference type="Pfam" id="PF24568"/>
    </source>
</evidence>
<dbReference type="Gene3D" id="2.70.70.10">
    <property type="entry name" value="Glucose Permease (Domain IIA)"/>
    <property type="match status" value="1"/>
</dbReference>
<dbReference type="Pfam" id="PF01551">
    <property type="entry name" value="Peptidase_M23"/>
    <property type="match status" value="1"/>
</dbReference>
<proteinExistence type="predicted"/>
<dbReference type="Proteomes" id="UP000316626">
    <property type="component" value="Unassembled WGS sequence"/>
</dbReference>
<evidence type="ECO:0000259" key="5">
    <source>
        <dbReference type="Pfam" id="PF01551"/>
    </source>
</evidence>
<dbReference type="Pfam" id="PF24568">
    <property type="entry name" value="CC_PcsB"/>
    <property type="match status" value="1"/>
</dbReference>